<evidence type="ECO:0000259" key="2">
    <source>
        <dbReference type="Pfam" id="PF01764"/>
    </source>
</evidence>
<evidence type="ECO:0000313" key="5">
    <source>
        <dbReference type="Proteomes" id="UP000825935"/>
    </source>
</evidence>
<evidence type="ECO:0000313" key="4">
    <source>
        <dbReference type="EMBL" id="KAH7439232.1"/>
    </source>
</evidence>
<accession>A0A8T2UVD3</accession>
<evidence type="ECO:0000256" key="1">
    <source>
        <dbReference type="SAM" id="MobiDB-lite"/>
    </source>
</evidence>
<dbReference type="CDD" id="cd00519">
    <property type="entry name" value="Lipase_3"/>
    <property type="match status" value="1"/>
</dbReference>
<protein>
    <recommendedName>
        <fullName evidence="2">Fungal lipase-type domain-containing protein</fullName>
    </recommendedName>
</protein>
<comment type="caution">
    <text evidence="4">The sequence shown here is derived from an EMBL/GenBank/DDBJ whole genome shotgun (WGS) entry which is preliminary data.</text>
</comment>
<reference evidence="4" key="1">
    <citation type="submission" date="2021-08" db="EMBL/GenBank/DDBJ databases">
        <title>WGS assembly of Ceratopteris richardii.</title>
        <authorList>
            <person name="Marchant D.B."/>
            <person name="Chen G."/>
            <person name="Jenkins J."/>
            <person name="Shu S."/>
            <person name="Leebens-Mack J."/>
            <person name="Grimwood J."/>
            <person name="Schmutz J."/>
            <person name="Soltis P."/>
            <person name="Soltis D."/>
            <person name="Chen Z.-H."/>
        </authorList>
    </citation>
    <scope>NUCLEOTIDE SEQUENCE</scope>
    <source>
        <strain evidence="4">Whitten #5841</strain>
        <tissue evidence="4">Leaf</tissue>
    </source>
</reference>
<feature type="compositionally biased region" description="Acidic residues" evidence="1">
    <location>
        <begin position="48"/>
        <end position="63"/>
    </location>
</feature>
<feature type="region of interest" description="Disordered" evidence="1">
    <location>
        <begin position="46"/>
        <end position="67"/>
    </location>
</feature>
<organism evidence="4 5">
    <name type="scientific">Ceratopteris richardii</name>
    <name type="common">Triangle waterfern</name>
    <dbReference type="NCBI Taxonomy" id="49495"/>
    <lineage>
        <taxon>Eukaryota</taxon>
        <taxon>Viridiplantae</taxon>
        <taxon>Streptophyta</taxon>
        <taxon>Embryophyta</taxon>
        <taxon>Tracheophyta</taxon>
        <taxon>Polypodiopsida</taxon>
        <taxon>Polypodiidae</taxon>
        <taxon>Polypodiales</taxon>
        <taxon>Pteridineae</taxon>
        <taxon>Pteridaceae</taxon>
        <taxon>Parkerioideae</taxon>
        <taxon>Ceratopteris</taxon>
    </lineage>
</organism>
<sequence>MLLSGLKSVAKDGVRYLVSEVTSAKKDMKEMKKDMKEMIKSHVIIPDDPIDSDSDNSSDEEEGDPLKEKLEQVAPFLKLAEMAYKDESIAGNSDVPYVIKSRLVKKVQSPNALVNFNVKDLQLRVTTDTQVHVCLLDEGSLAFVFRGTEASIFHMCSFLRDLATDMMKFQVPVTHYDGSCETVYDGSESDIKAHRGFLLAFHDVTNTRSPEENIKLVADRLGAPAENVRRVICVGHSLGGALATLCAHWCRHVAYPNADIWCITIGSPRVGNRRFAKDFKRSVTKGRSYRLVNKADIVTRVPLISVLCGYKHVCGRIHMLSDRNRKGDIHISGRRMLLKYASIKNHFMDSYTKTVSRALQIQHHHMRLPPIPSPRLFGTPRNLQIGSVEEKD</sequence>
<feature type="domain" description="Fungal lipase-type" evidence="2">
    <location>
        <begin position="143"/>
        <end position="304"/>
    </location>
</feature>
<dbReference type="InterPro" id="IPR029058">
    <property type="entry name" value="AB_hydrolase_fold"/>
</dbReference>
<gene>
    <name evidence="3" type="ORF">KP509_04G051100</name>
    <name evidence="4" type="ORF">KP509_04G051400</name>
</gene>
<dbReference type="PANTHER" id="PTHR45856:SF24">
    <property type="entry name" value="FUNGAL LIPASE-LIKE DOMAIN-CONTAINING PROTEIN"/>
    <property type="match status" value="1"/>
</dbReference>
<dbReference type="Gene3D" id="3.40.50.1820">
    <property type="entry name" value="alpha/beta hydrolase"/>
    <property type="match status" value="1"/>
</dbReference>
<dbReference type="Pfam" id="PF01764">
    <property type="entry name" value="Lipase_3"/>
    <property type="match status" value="1"/>
</dbReference>
<dbReference type="GO" id="GO:0006629">
    <property type="term" value="P:lipid metabolic process"/>
    <property type="evidence" value="ECO:0007669"/>
    <property type="project" value="InterPro"/>
</dbReference>
<name>A0A8T2UVD3_CERRI</name>
<dbReference type="PANTHER" id="PTHR45856">
    <property type="entry name" value="ALPHA/BETA-HYDROLASES SUPERFAMILY PROTEIN"/>
    <property type="match status" value="1"/>
</dbReference>
<dbReference type="EMBL" id="CM035409">
    <property type="protein sequence ID" value="KAH7439232.1"/>
    <property type="molecule type" value="Genomic_DNA"/>
</dbReference>
<dbReference type="AlphaFoldDB" id="A0A8T2UVD3"/>
<evidence type="ECO:0000313" key="3">
    <source>
        <dbReference type="EMBL" id="KAH7439223.1"/>
    </source>
</evidence>
<dbReference type="Proteomes" id="UP000825935">
    <property type="component" value="Chromosome 4"/>
</dbReference>
<keyword evidence="5" id="KW-1185">Reference proteome</keyword>
<dbReference type="InterPro" id="IPR051218">
    <property type="entry name" value="Sec_MonoDiacylglyc_Lipase"/>
</dbReference>
<proteinExistence type="predicted"/>
<dbReference type="EMBL" id="CM035409">
    <property type="protein sequence ID" value="KAH7439223.1"/>
    <property type="molecule type" value="Genomic_DNA"/>
</dbReference>
<dbReference type="InterPro" id="IPR002921">
    <property type="entry name" value="Fungal_lipase-type"/>
</dbReference>
<dbReference type="SUPFAM" id="SSF53474">
    <property type="entry name" value="alpha/beta-Hydrolases"/>
    <property type="match status" value="1"/>
</dbReference>
<dbReference type="OrthoDB" id="426718at2759"/>